<dbReference type="GO" id="GO:0009055">
    <property type="term" value="F:electron transfer activity"/>
    <property type="evidence" value="ECO:0007669"/>
    <property type="project" value="InterPro"/>
</dbReference>
<sequence>MATEPLDLTPEQRAAEDRTFRRGAALAVGVVLVAGIVLGFVVLPVVQGASVGLDAWSAICRAIGVQPGTPIARQPSSEAAATPVSQVSWGPATLGALRNGNVARGAQLSRVCDACHGAQGLSSDPQFPNMSGQTAYAIYKQLHDFRSGARKNYLMSIVATYRSDQSIADLAVYYASRQALQHGSIEDPVAANLAVRGDPARSIAACNACHLGNPGAPVETPNLIGQHKEYLLNQLQAFAHDTRHNDVYARMRTISTALTSDEMERLAAYYAATPRP</sequence>
<evidence type="ECO:0000256" key="2">
    <source>
        <dbReference type="ARBA" id="ARBA00022617"/>
    </source>
</evidence>
<dbReference type="GO" id="GO:0020037">
    <property type="term" value="F:heme binding"/>
    <property type="evidence" value="ECO:0007669"/>
    <property type="project" value="InterPro"/>
</dbReference>
<evidence type="ECO:0000256" key="4">
    <source>
        <dbReference type="ARBA" id="ARBA00022982"/>
    </source>
</evidence>
<evidence type="ECO:0000256" key="6">
    <source>
        <dbReference type="PROSITE-ProRule" id="PRU00433"/>
    </source>
</evidence>
<name>A0AA41YWU0_9PROT</name>
<dbReference type="Gene3D" id="1.10.760.10">
    <property type="entry name" value="Cytochrome c-like domain"/>
    <property type="match status" value="2"/>
</dbReference>
<dbReference type="AlphaFoldDB" id="A0AA41YWU0"/>
<dbReference type="RefSeq" id="WP_264716807.1">
    <property type="nucleotide sequence ID" value="NZ_JAPDNT010000056.1"/>
</dbReference>
<evidence type="ECO:0000259" key="8">
    <source>
        <dbReference type="PROSITE" id="PS51007"/>
    </source>
</evidence>
<dbReference type="PANTHER" id="PTHR33751">
    <property type="entry name" value="CBB3-TYPE CYTOCHROME C OXIDASE SUBUNIT FIXP"/>
    <property type="match status" value="1"/>
</dbReference>
<evidence type="ECO:0000256" key="3">
    <source>
        <dbReference type="ARBA" id="ARBA00022723"/>
    </source>
</evidence>
<dbReference type="Proteomes" id="UP001165679">
    <property type="component" value="Unassembled WGS sequence"/>
</dbReference>
<evidence type="ECO:0000256" key="1">
    <source>
        <dbReference type="ARBA" id="ARBA00022448"/>
    </source>
</evidence>
<dbReference type="PROSITE" id="PS51007">
    <property type="entry name" value="CYTC"/>
    <property type="match status" value="2"/>
</dbReference>
<comment type="caution">
    <text evidence="9">The sequence shown here is derived from an EMBL/GenBank/DDBJ whole genome shotgun (WGS) entry which is preliminary data.</text>
</comment>
<gene>
    <name evidence="9" type="ORF">OL599_25125</name>
</gene>
<keyword evidence="7" id="KW-1133">Transmembrane helix</keyword>
<keyword evidence="3 6" id="KW-0479">Metal-binding</keyword>
<keyword evidence="7" id="KW-0472">Membrane</keyword>
<evidence type="ECO:0000256" key="5">
    <source>
        <dbReference type="ARBA" id="ARBA00023004"/>
    </source>
</evidence>
<keyword evidence="10" id="KW-1185">Reference proteome</keyword>
<keyword evidence="1" id="KW-0813">Transport</keyword>
<keyword evidence="5 6" id="KW-0408">Iron</keyword>
<dbReference type="InterPro" id="IPR036909">
    <property type="entry name" value="Cyt_c-like_dom_sf"/>
</dbReference>
<feature type="domain" description="Cytochrome c" evidence="8">
    <location>
        <begin position="192"/>
        <end position="274"/>
    </location>
</feature>
<keyword evidence="2 6" id="KW-0349">Heme</keyword>
<keyword evidence="7" id="KW-0812">Transmembrane</keyword>
<feature type="transmembrane region" description="Helical" evidence="7">
    <location>
        <begin position="23"/>
        <end position="43"/>
    </location>
</feature>
<dbReference type="InterPro" id="IPR050597">
    <property type="entry name" value="Cytochrome_c_Oxidase_Subunit"/>
</dbReference>
<dbReference type="InterPro" id="IPR009056">
    <property type="entry name" value="Cyt_c-like_dom"/>
</dbReference>
<dbReference type="GO" id="GO:0046872">
    <property type="term" value="F:metal ion binding"/>
    <property type="evidence" value="ECO:0007669"/>
    <property type="project" value="UniProtKB-KW"/>
</dbReference>
<feature type="domain" description="Cytochrome c" evidence="8">
    <location>
        <begin position="100"/>
        <end position="178"/>
    </location>
</feature>
<organism evidence="9 10">
    <name type="scientific">Limobrevibacterium gyesilva</name>
    <dbReference type="NCBI Taxonomy" id="2991712"/>
    <lineage>
        <taxon>Bacteria</taxon>
        <taxon>Pseudomonadati</taxon>
        <taxon>Pseudomonadota</taxon>
        <taxon>Alphaproteobacteria</taxon>
        <taxon>Acetobacterales</taxon>
        <taxon>Acetobacteraceae</taxon>
        <taxon>Limobrevibacterium</taxon>
    </lineage>
</organism>
<dbReference type="SUPFAM" id="SSF46626">
    <property type="entry name" value="Cytochrome c"/>
    <property type="match status" value="2"/>
</dbReference>
<keyword evidence="4" id="KW-0249">Electron transport</keyword>
<protein>
    <submittedName>
        <fullName evidence="9">C-type cytochrome</fullName>
    </submittedName>
</protein>
<accession>A0AA41YWU0</accession>
<dbReference type="EMBL" id="JAPDNT010000056">
    <property type="protein sequence ID" value="MCW3477835.1"/>
    <property type="molecule type" value="Genomic_DNA"/>
</dbReference>
<evidence type="ECO:0000313" key="10">
    <source>
        <dbReference type="Proteomes" id="UP001165679"/>
    </source>
</evidence>
<dbReference type="PANTHER" id="PTHR33751:SF9">
    <property type="entry name" value="CYTOCHROME C4"/>
    <property type="match status" value="1"/>
</dbReference>
<evidence type="ECO:0000256" key="7">
    <source>
        <dbReference type="SAM" id="Phobius"/>
    </source>
</evidence>
<reference evidence="9" key="1">
    <citation type="submission" date="2022-09" db="EMBL/GenBank/DDBJ databases">
        <title>Rhodovastum sp. nov. RN2-1 isolated from soil in Seongnam, South Korea.</title>
        <authorList>
            <person name="Le N.T."/>
        </authorList>
    </citation>
    <scope>NUCLEOTIDE SEQUENCE</scope>
    <source>
        <strain evidence="9">RN2-1</strain>
    </source>
</reference>
<reference evidence="9" key="2">
    <citation type="submission" date="2022-10" db="EMBL/GenBank/DDBJ databases">
        <authorList>
            <person name="Trinh H.N."/>
        </authorList>
    </citation>
    <scope>NUCLEOTIDE SEQUENCE</scope>
    <source>
        <strain evidence="9">RN2-1</strain>
    </source>
</reference>
<proteinExistence type="predicted"/>
<evidence type="ECO:0000313" key="9">
    <source>
        <dbReference type="EMBL" id="MCW3477835.1"/>
    </source>
</evidence>